<gene>
    <name evidence="1" type="ORF">VZ95_03360</name>
</gene>
<dbReference type="Proteomes" id="UP000033774">
    <property type="component" value="Unassembled WGS sequence"/>
</dbReference>
<accession>A0A0F3IVE8</accession>
<sequence>MPRFEIAVYNAEVANIVSRGEHHKRYDDGWAETRYVEINAPSLNEAHLRAQSKYPTSAGFIVQSVTPVE</sequence>
<dbReference type="OrthoDB" id="7365403at2"/>
<keyword evidence="2" id="KW-1185">Reference proteome</keyword>
<evidence type="ECO:0000313" key="2">
    <source>
        <dbReference type="Proteomes" id="UP000033774"/>
    </source>
</evidence>
<evidence type="ECO:0000313" key="1">
    <source>
        <dbReference type="EMBL" id="KJV10671.1"/>
    </source>
</evidence>
<dbReference type="AlphaFoldDB" id="A0A0F3IVE8"/>
<protein>
    <submittedName>
        <fullName evidence="1">Uncharacterized protein</fullName>
    </submittedName>
</protein>
<name>A0A0F3IVE8_9PROT</name>
<dbReference type="RefSeq" id="WP_045774623.1">
    <property type="nucleotide sequence ID" value="NZ_LAJY01000062.1"/>
</dbReference>
<organism evidence="1 2">
    <name type="scientific">Elstera litoralis</name>
    <dbReference type="NCBI Taxonomy" id="552518"/>
    <lineage>
        <taxon>Bacteria</taxon>
        <taxon>Pseudomonadati</taxon>
        <taxon>Pseudomonadota</taxon>
        <taxon>Alphaproteobacteria</taxon>
        <taxon>Rhodospirillales</taxon>
        <taxon>Rhodospirillaceae</taxon>
        <taxon>Elstera</taxon>
    </lineage>
</organism>
<comment type="caution">
    <text evidence="1">The sequence shown here is derived from an EMBL/GenBank/DDBJ whole genome shotgun (WGS) entry which is preliminary data.</text>
</comment>
<dbReference type="EMBL" id="LAJY01000062">
    <property type="protein sequence ID" value="KJV10671.1"/>
    <property type="molecule type" value="Genomic_DNA"/>
</dbReference>
<proteinExistence type="predicted"/>
<reference evidence="1 2" key="1">
    <citation type="submission" date="2015-03" db="EMBL/GenBank/DDBJ databases">
        <title>Draft genome sequence of Elstera litoralis.</title>
        <authorList>
            <person name="Rahalkar M.C."/>
            <person name="Dhakephalkar P.K."/>
            <person name="Pore S.D."/>
            <person name="Arora P."/>
            <person name="Kapse N.G."/>
            <person name="Pandit P.S."/>
        </authorList>
    </citation>
    <scope>NUCLEOTIDE SEQUENCE [LARGE SCALE GENOMIC DNA]</scope>
    <source>
        <strain evidence="1 2">Dia-1</strain>
    </source>
</reference>